<keyword evidence="2" id="KW-0560">Oxidoreductase</keyword>
<dbReference type="CDD" id="cd05233">
    <property type="entry name" value="SDR_c"/>
    <property type="match status" value="1"/>
</dbReference>
<evidence type="ECO:0000313" key="6">
    <source>
        <dbReference type="Proteomes" id="UP000215027"/>
    </source>
</evidence>
<dbReference type="PIRSF" id="PIRSF000126">
    <property type="entry name" value="11-beta-HSD1"/>
    <property type="match status" value="1"/>
</dbReference>
<organism evidence="5 6">
    <name type="scientific">Candidatus Promineifilum breve</name>
    <dbReference type="NCBI Taxonomy" id="1806508"/>
    <lineage>
        <taxon>Bacteria</taxon>
        <taxon>Bacillati</taxon>
        <taxon>Chloroflexota</taxon>
        <taxon>Ardenticatenia</taxon>
        <taxon>Candidatus Promineifilales</taxon>
        <taxon>Candidatus Promineifilaceae</taxon>
        <taxon>Candidatus Promineifilum</taxon>
    </lineage>
</organism>
<dbReference type="PANTHER" id="PTHR44196:SF1">
    <property type="entry name" value="DEHYDROGENASE_REDUCTASE SDR FAMILY MEMBER 7B"/>
    <property type="match status" value="1"/>
</dbReference>
<evidence type="ECO:0000259" key="4">
    <source>
        <dbReference type="SMART" id="SM00822"/>
    </source>
</evidence>
<accession>A0A160T2E8</accession>
<dbReference type="PANTHER" id="PTHR44196">
    <property type="entry name" value="DEHYDROGENASE/REDUCTASE SDR FAMILY MEMBER 7B"/>
    <property type="match status" value="1"/>
</dbReference>
<dbReference type="Pfam" id="PF00106">
    <property type="entry name" value="adh_short"/>
    <property type="match status" value="1"/>
</dbReference>
<dbReference type="InterPro" id="IPR036291">
    <property type="entry name" value="NAD(P)-bd_dom_sf"/>
</dbReference>
<dbReference type="GO" id="GO:0016491">
    <property type="term" value="F:oxidoreductase activity"/>
    <property type="evidence" value="ECO:0007669"/>
    <property type="project" value="UniProtKB-KW"/>
</dbReference>
<evidence type="ECO:0000256" key="2">
    <source>
        <dbReference type="ARBA" id="ARBA00023002"/>
    </source>
</evidence>
<reference evidence="5" key="1">
    <citation type="submission" date="2016-01" db="EMBL/GenBank/DDBJ databases">
        <authorList>
            <person name="Mcilroy J.S."/>
            <person name="Karst M S."/>
            <person name="Albertsen M."/>
        </authorList>
    </citation>
    <scope>NUCLEOTIDE SEQUENCE</scope>
    <source>
        <strain evidence="5">Cfx-K</strain>
    </source>
</reference>
<comment type="similarity">
    <text evidence="1 3">Belongs to the short-chain dehydrogenases/reductases (SDR) family.</text>
</comment>
<dbReference type="SUPFAM" id="SSF51735">
    <property type="entry name" value="NAD(P)-binding Rossmann-fold domains"/>
    <property type="match status" value="1"/>
</dbReference>
<dbReference type="PRINTS" id="PR00080">
    <property type="entry name" value="SDRFAMILY"/>
</dbReference>
<keyword evidence="6" id="KW-1185">Reference proteome</keyword>
<dbReference type="AlphaFoldDB" id="A0A160T2E8"/>
<dbReference type="PRINTS" id="PR00081">
    <property type="entry name" value="GDHRDH"/>
</dbReference>
<evidence type="ECO:0000313" key="5">
    <source>
        <dbReference type="EMBL" id="CUS02620.2"/>
    </source>
</evidence>
<dbReference type="InterPro" id="IPR002347">
    <property type="entry name" value="SDR_fam"/>
</dbReference>
<dbReference type="SMART" id="SM00822">
    <property type="entry name" value="PKS_KR"/>
    <property type="match status" value="1"/>
</dbReference>
<name>A0A160T2E8_9CHLR</name>
<evidence type="ECO:0000256" key="3">
    <source>
        <dbReference type="RuleBase" id="RU000363"/>
    </source>
</evidence>
<dbReference type="GO" id="GO:0016020">
    <property type="term" value="C:membrane"/>
    <property type="evidence" value="ECO:0007669"/>
    <property type="project" value="TreeGrafter"/>
</dbReference>
<dbReference type="FunFam" id="3.40.50.720:FF:000084">
    <property type="entry name" value="Short-chain dehydrogenase reductase"/>
    <property type="match status" value="1"/>
</dbReference>
<dbReference type="Gene3D" id="3.40.50.720">
    <property type="entry name" value="NAD(P)-binding Rossmann-like Domain"/>
    <property type="match status" value="1"/>
</dbReference>
<protein>
    <submittedName>
        <fullName evidence="5">Short-chain dehydrogenase/reductase SDR</fullName>
    </submittedName>
</protein>
<dbReference type="EMBL" id="LN890655">
    <property type="protein sequence ID" value="CUS02620.2"/>
    <property type="molecule type" value="Genomic_DNA"/>
</dbReference>
<dbReference type="InterPro" id="IPR057326">
    <property type="entry name" value="KR_dom"/>
</dbReference>
<evidence type="ECO:0000256" key="1">
    <source>
        <dbReference type="ARBA" id="ARBA00006484"/>
    </source>
</evidence>
<sequence>MTELLKGKVAVVTGASRGIGQAAAVTLAQAGAAVVVTSRTEPELAELAARIERMGGQALAVPADLTQEADVERMKAAALERFGHVDILVNNAGVGKYGPLASLSAADYDWMMNTNMRASFLCTAAFLPGMLERREGWVVFIASVAGLKGLPHETVYCATKFAQVGFAQALDYETREQGVKVSVIAPGGVHTHFAIGTGRTEDDPRFAGMMEAQDVAEAVLFAVTQPEKVRAFLIGLRPMGEPL</sequence>
<feature type="domain" description="Ketoreductase" evidence="4">
    <location>
        <begin position="8"/>
        <end position="190"/>
    </location>
</feature>
<proteinExistence type="inferred from homology"/>
<dbReference type="RefSeq" id="WP_173776331.1">
    <property type="nucleotide sequence ID" value="NZ_LN890655.1"/>
</dbReference>
<dbReference type="Proteomes" id="UP000215027">
    <property type="component" value="Chromosome I"/>
</dbReference>
<dbReference type="KEGG" id="pbf:CFX0092_A0742"/>
<gene>
    <name evidence="5" type="primary">TTHV</name>
    <name evidence="5" type="ORF">CFX0092_A0742</name>
</gene>